<dbReference type="PANTHER" id="PTHR10188:SF6">
    <property type="entry name" value="N(4)-(BETA-N-ACETYLGLUCOSAMINYL)-L-ASPARAGINASE"/>
    <property type="match status" value="1"/>
</dbReference>
<dbReference type="EMBL" id="UINC01002835">
    <property type="protein sequence ID" value="SVA00765.1"/>
    <property type="molecule type" value="Genomic_DNA"/>
</dbReference>
<dbReference type="CDD" id="cd04513">
    <property type="entry name" value="Glycosylasparaginase"/>
    <property type="match status" value="1"/>
</dbReference>
<organism evidence="2">
    <name type="scientific">marine metagenome</name>
    <dbReference type="NCBI Taxonomy" id="408172"/>
    <lineage>
        <taxon>unclassified sequences</taxon>
        <taxon>metagenomes</taxon>
        <taxon>ecological metagenomes</taxon>
    </lineage>
</organism>
<dbReference type="GO" id="GO:0016811">
    <property type="term" value="F:hydrolase activity, acting on carbon-nitrogen (but not peptide) bonds, in linear amides"/>
    <property type="evidence" value="ECO:0007669"/>
    <property type="project" value="UniProtKB-ARBA"/>
</dbReference>
<dbReference type="GO" id="GO:0005737">
    <property type="term" value="C:cytoplasm"/>
    <property type="evidence" value="ECO:0007669"/>
    <property type="project" value="TreeGrafter"/>
</dbReference>
<protein>
    <recommendedName>
        <fullName evidence="3">Glycosylasparaginase</fullName>
    </recommendedName>
</protein>
<name>A0A381S9J8_9ZZZZ</name>
<evidence type="ECO:0000256" key="1">
    <source>
        <dbReference type="SAM" id="MobiDB-lite"/>
    </source>
</evidence>
<dbReference type="InterPro" id="IPR029055">
    <property type="entry name" value="Ntn_hydrolases_N"/>
</dbReference>
<dbReference type="Pfam" id="PF01112">
    <property type="entry name" value="Asparaginase_2"/>
    <property type="match status" value="1"/>
</dbReference>
<evidence type="ECO:0008006" key="3">
    <source>
        <dbReference type="Google" id="ProtNLM"/>
    </source>
</evidence>
<sequence>MERRKFLATSAIGFVAPVTIFGDSSVKVNKNNPIILSTWSHGIPANEAAWKILQHNGSAMDAAEAGARDSEADPENTSVGIGGLPDEDGNVTLDSCVMDHTGNCGSVAFLQNIMHPVSVARKVMEKTKHVMLVGEGARKFAISEGFKKIDLLTDESRKAWKKWKKERRKMTPHETHDTISVLVQDKNGDMAGACTTSGWAYKMHGRVGDSPIIGAGLFVDNEIGCAAATGLGEEVIKTTGSFLVVELMRQGYNPTRACEEALNRVIKAHNGDPDFQIGYIALRKDGKIGAACLKWSFEYALAQKGENRLHKIIGLI</sequence>
<proteinExistence type="predicted"/>
<feature type="region of interest" description="Disordered" evidence="1">
    <location>
        <begin position="64"/>
        <end position="84"/>
    </location>
</feature>
<dbReference type="SUPFAM" id="SSF56235">
    <property type="entry name" value="N-terminal nucleophile aminohydrolases (Ntn hydrolases)"/>
    <property type="match status" value="1"/>
</dbReference>
<dbReference type="AlphaFoldDB" id="A0A381S9J8"/>
<reference evidence="2" key="1">
    <citation type="submission" date="2018-05" db="EMBL/GenBank/DDBJ databases">
        <authorList>
            <person name="Lanie J.A."/>
            <person name="Ng W.-L."/>
            <person name="Kazmierczak K.M."/>
            <person name="Andrzejewski T.M."/>
            <person name="Davidsen T.M."/>
            <person name="Wayne K.J."/>
            <person name="Tettelin H."/>
            <person name="Glass J.I."/>
            <person name="Rusch D."/>
            <person name="Podicherti R."/>
            <person name="Tsui H.-C.T."/>
            <person name="Winkler M.E."/>
        </authorList>
    </citation>
    <scope>NUCLEOTIDE SEQUENCE</scope>
</reference>
<dbReference type="InterPro" id="IPR000246">
    <property type="entry name" value="Peptidase_T2"/>
</dbReference>
<dbReference type="Gene3D" id="3.60.20.30">
    <property type="entry name" value="(Glycosyl)asparaginase"/>
    <property type="match status" value="1"/>
</dbReference>
<evidence type="ECO:0000313" key="2">
    <source>
        <dbReference type="EMBL" id="SVA00765.1"/>
    </source>
</evidence>
<gene>
    <name evidence="2" type="ORF">METZ01_LOCUS53619</name>
</gene>
<accession>A0A381S9J8</accession>
<dbReference type="PANTHER" id="PTHR10188">
    <property type="entry name" value="L-ASPARAGINASE"/>
    <property type="match status" value="1"/>
</dbReference>
<dbReference type="FunFam" id="3.60.20.30:FF:000005">
    <property type="entry name" value="N(4)-(Beta-N-acetylglucosaminyl)-L-asparaginase"/>
    <property type="match status" value="1"/>
</dbReference>